<dbReference type="PANTHER" id="PTHR45931:SF3">
    <property type="entry name" value="RING ZINC FINGER-CONTAINING PROTEIN"/>
    <property type="match status" value="1"/>
</dbReference>
<dbReference type="PANTHER" id="PTHR45931">
    <property type="entry name" value="SI:CH211-59O9.10"/>
    <property type="match status" value="1"/>
</dbReference>
<dbReference type="SMART" id="SM00184">
    <property type="entry name" value="RING"/>
    <property type="match status" value="1"/>
</dbReference>
<keyword evidence="1" id="KW-0479">Metal-binding</keyword>
<name>A0A8S1RMH4_9CILI</name>
<gene>
    <name evidence="6" type="ORF">PSON_ATCC_30995.1.T1900013</name>
</gene>
<dbReference type="Proteomes" id="UP000692954">
    <property type="component" value="Unassembled WGS sequence"/>
</dbReference>
<accession>A0A8S1RMH4</accession>
<feature type="domain" description="RING-type" evidence="5">
    <location>
        <begin position="202"/>
        <end position="241"/>
    </location>
</feature>
<proteinExistence type="predicted"/>
<dbReference type="AlphaFoldDB" id="A0A8S1RMH4"/>
<protein>
    <recommendedName>
        <fullName evidence="5">RING-type domain-containing protein</fullName>
    </recommendedName>
</protein>
<evidence type="ECO:0000256" key="2">
    <source>
        <dbReference type="ARBA" id="ARBA00022771"/>
    </source>
</evidence>
<dbReference type="OrthoDB" id="438722at2759"/>
<reference evidence="6" key="1">
    <citation type="submission" date="2021-01" db="EMBL/GenBank/DDBJ databases">
        <authorList>
            <consortium name="Genoscope - CEA"/>
            <person name="William W."/>
        </authorList>
    </citation>
    <scope>NUCLEOTIDE SEQUENCE</scope>
</reference>
<sequence length="246" mass="29122">MQDSNRNSLENEGCWNRFCNKMKSLYSQIRGQTNRRNNSNSIINNDHISQHSQQQNVREEIQVIGAEEIQVVNVEQILIIPEIQQEQNLYLSDRKSLNNNFIVCPFCEQEMQEDVYQIHLNMCEQQIGNCNLIEQECQQCGQKIVKLYYNDHLDICEANCWIQVKCPYCFIPVFKVDLYDHTQQCPIFLNQQNKEKEGIHNCTICLEDIIQNQTQLNCSHVFHEDCIQNWLTQNQKCPICKRPYIK</sequence>
<organism evidence="6 7">
    <name type="scientific">Paramecium sonneborni</name>
    <dbReference type="NCBI Taxonomy" id="65129"/>
    <lineage>
        <taxon>Eukaryota</taxon>
        <taxon>Sar</taxon>
        <taxon>Alveolata</taxon>
        <taxon>Ciliophora</taxon>
        <taxon>Intramacronucleata</taxon>
        <taxon>Oligohymenophorea</taxon>
        <taxon>Peniculida</taxon>
        <taxon>Parameciidae</taxon>
        <taxon>Paramecium</taxon>
    </lineage>
</organism>
<evidence type="ECO:0000256" key="3">
    <source>
        <dbReference type="ARBA" id="ARBA00022833"/>
    </source>
</evidence>
<evidence type="ECO:0000313" key="7">
    <source>
        <dbReference type="Proteomes" id="UP000692954"/>
    </source>
</evidence>
<evidence type="ECO:0000313" key="6">
    <source>
        <dbReference type="EMBL" id="CAD8128512.1"/>
    </source>
</evidence>
<dbReference type="Pfam" id="PF13639">
    <property type="entry name" value="zf-RING_2"/>
    <property type="match status" value="1"/>
</dbReference>
<dbReference type="PROSITE" id="PS50089">
    <property type="entry name" value="ZF_RING_2"/>
    <property type="match status" value="1"/>
</dbReference>
<dbReference type="InterPro" id="IPR001841">
    <property type="entry name" value="Znf_RING"/>
</dbReference>
<dbReference type="GO" id="GO:0005634">
    <property type="term" value="C:nucleus"/>
    <property type="evidence" value="ECO:0007669"/>
    <property type="project" value="TreeGrafter"/>
</dbReference>
<dbReference type="GO" id="GO:0006511">
    <property type="term" value="P:ubiquitin-dependent protein catabolic process"/>
    <property type="evidence" value="ECO:0007669"/>
    <property type="project" value="TreeGrafter"/>
</dbReference>
<keyword evidence="7" id="KW-1185">Reference proteome</keyword>
<dbReference type="GO" id="GO:0061630">
    <property type="term" value="F:ubiquitin protein ligase activity"/>
    <property type="evidence" value="ECO:0007669"/>
    <property type="project" value="TreeGrafter"/>
</dbReference>
<evidence type="ECO:0000256" key="4">
    <source>
        <dbReference type="PROSITE-ProRule" id="PRU00175"/>
    </source>
</evidence>
<keyword evidence="2 4" id="KW-0863">Zinc-finger</keyword>
<dbReference type="InterPro" id="IPR051834">
    <property type="entry name" value="RING_finger_E3_ligase"/>
</dbReference>
<evidence type="ECO:0000259" key="5">
    <source>
        <dbReference type="PROSITE" id="PS50089"/>
    </source>
</evidence>
<dbReference type="EMBL" id="CAJJDN010000190">
    <property type="protein sequence ID" value="CAD8128512.1"/>
    <property type="molecule type" value="Genomic_DNA"/>
</dbReference>
<dbReference type="GO" id="GO:0008270">
    <property type="term" value="F:zinc ion binding"/>
    <property type="evidence" value="ECO:0007669"/>
    <property type="project" value="UniProtKB-KW"/>
</dbReference>
<keyword evidence="3" id="KW-0862">Zinc</keyword>
<comment type="caution">
    <text evidence="6">The sequence shown here is derived from an EMBL/GenBank/DDBJ whole genome shotgun (WGS) entry which is preliminary data.</text>
</comment>
<evidence type="ECO:0000256" key="1">
    <source>
        <dbReference type="ARBA" id="ARBA00022723"/>
    </source>
</evidence>